<name>A0A380BK66_SPHSI</name>
<sequence>MNILIFNGALERRPSSTSHSIIQFLQQTLEENGIHSTVFNLAGSAIPLFDFTLSKTPVAVEIMTQQFREADAHIWLTPLYHGSMTGVMKNCLDWLEISAKESRPYLTDKMIGLISWADGGQALQGINAMDAVAKSLRAWPVPFSVPIVKPLLYDEGNPGQITKAYQQKLQLLTDILISKQISARSLQDNDVIL</sequence>
<accession>A0A380BK66</accession>
<dbReference type="EMBL" id="UGYW01000002">
    <property type="protein sequence ID" value="SUJ02670.1"/>
    <property type="molecule type" value="Genomic_DNA"/>
</dbReference>
<dbReference type="GO" id="GO:0010181">
    <property type="term" value="F:FMN binding"/>
    <property type="evidence" value="ECO:0007669"/>
    <property type="project" value="TreeGrafter"/>
</dbReference>
<dbReference type="Gene3D" id="3.40.50.360">
    <property type="match status" value="1"/>
</dbReference>
<feature type="domain" description="NADPH-dependent FMN reductase-like" evidence="1">
    <location>
        <begin position="1"/>
        <end position="142"/>
    </location>
</feature>
<dbReference type="Proteomes" id="UP000254893">
    <property type="component" value="Unassembled WGS sequence"/>
</dbReference>
<evidence type="ECO:0000259" key="1">
    <source>
        <dbReference type="Pfam" id="PF03358"/>
    </source>
</evidence>
<evidence type="ECO:0000313" key="2">
    <source>
        <dbReference type="EMBL" id="SUJ02670.1"/>
    </source>
</evidence>
<dbReference type="PANTHER" id="PTHR30543">
    <property type="entry name" value="CHROMATE REDUCTASE"/>
    <property type="match status" value="1"/>
</dbReference>
<gene>
    <name evidence="2" type="primary">azr_1</name>
    <name evidence="2" type="ORF">NCTC11388_01152</name>
</gene>
<dbReference type="InterPro" id="IPR050712">
    <property type="entry name" value="NAD(P)H-dep_reductase"/>
</dbReference>
<keyword evidence="2" id="KW-0560">Oxidoreductase</keyword>
<dbReference type="SUPFAM" id="SSF52218">
    <property type="entry name" value="Flavoproteins"/>
    <property type="match status" value="1"/>
</dbReference>
<dbReference type="PANTHER" id="PTHR30543:SF21">
    <property type="entry name" value="NAD(P)H-DEPENDENT FMN REDUCTASE LOT6"/>
    <property type="match status" value="1"/>
</dbReference>
<dbReference type="EC" id="1.7.-.-" evidence="2"/>
<dbReference type="GO" id="GO:0005829">
    <property type="term" value="C:cytosol"/>
    <property type="evidence" value="ECO:0007669"/>
    <property type="project" value="TreeGrafter"/>
</dbReference>
<dbReference type="InterPro" id="IPR005025">
    <property type="entry name" value="FMN_Rdtase-like_dom"/>
</dbReference>
<reference evidence="2 3" key="1">
    <citation type="submission" date="2018-06" db="EMBL/GenBank/DDBJ databases">
        <authorList>
            <consortium name="Pathogen Informatics"/>
            <person name="Doyle S."/>
        </authorList>
    </citation>
    <scope>NUCLEOTIDE SEQUENCE [LARGE SCALE GENOMIC DNA]</scope>
    <source>
        <strain evidence="2 3">NCTC11388</strain>
    </source>
</reference>
<dbReference type="InterPro" id="IPR029039">
    <property type="entry name" value="Flavoprotein-like_sf"/>
</dbReference>
<dbReference type="Pfam" id="PF03358">
    <property type="entry name" value="FMN_red"/>
    <property type="match status" value="1"/>
</dbReference>
<evidence type="ECO:0000313" key="3">
    <source>
        <dbReference type="Proteomes" id="UP000254893"/>
    </source>
</evidence>
<dbReference type="GO" id="GO:0016491">
    <property type="term" value="F:oxidoreductase activity"/>
    <property type="evidence" value="ECO:0007669"/>
    <property type="project" value="UniProtKB-KW"/>
</dbReference>
<dbReference type="AlphaFoldDB" id="A0A380BK66"/>
<organism evidence="2 3">
    <name type="scientific">Sphingobacterium spiritivorum</name>
    <name type="common">Flavobacterium spiritivorum</name>
    <dbReference type="NCBI Taxonomy" id="258"/>
    <lineage>
        <taxon>Bacteria</taxon>
        <taxon>Pseudomonadati</taxon>
        <taxon>Bacteroidota</taxon>
        <taxon>Sphingobacteriia</taxon>
        <taxon>Sphingobacteriales</taxon>
        <taxon>Sphingobacteriaceae</taxon>
        <taxon>Sphingobacterium</taxon>
    </lineage>
</organism>
<proteinExistence type="predicted"/>
<protein>
    <submittedName>
        <fullName evidence="2">FMN-dependent NADPH-azoreductase</fullName>
        <ecNumber evidence="2">1.7.-.-</ecNumber>
    </submittedName>
</protein>
<dbReference type="RefSeq" id="WP_115169426.1">
    <property type="nucleotide sequence ID" value="NZ_UGYW01000002.1"/>
</dbReference>